<reference evidence="4" key="3">
    <citation type="submission" date="2018-08" db="UniProtKB">
        <authorList>
            <consortium name="EnsemblPlants"/>
        </authorList>
    </citation>
    <scope>IDENTIFICATION</scope>
    <source>
        <strain evidence="4">cv. Bd21</strain>
    </source>
</reference>
<feature type="transmembrane region" description="Helical" evidence="1">
    <location>
        <begin position="387"/>
        <end position="404"/>
    </location>
</feature>
<evidence type="ECO:0000259" key="2">
    <source>
        <dbReference type="Pfam" id="PF04780"/>
    </source>
</evidence>
<keyword evidence="1" id="KW-0472">Membrane</keyword>
<dbReference type="PANTHER" id="PTHR34465">
    <property type="entry name" value="CARBOXYL-TERMINAL HYDROLASE-LIKE PROTEIN, PUTATIVE (DUF627 AND DUF629)-RELATED"/>
    <property type="match status" value="1"/>
</dbReference>
<name>A0A0Q3EJU1_BRADI</name>
<keyword evidence="1" id="KW-0812">Transmembrane</keyword>
<reference evidence="3 4" key="1">
    <citation type="journal article" date="2010" name="Nature">
        <title>Genome sequencing and analysis of the model grass Brachypodium distachyon.</title>
        <authorList>
            <consortium name="International Brachypodium Initiative"/>
        </authorList>
    </citation>
    <scope>NUCLEOTIDE SEQUENCE [LARGE SCALE GENOMIC DNA]</scope>
    <source>
        <strain evidence="3 4">Bd21</strain>
    </source>
</reference>
<dbReference type="Proteomes" id="UP000008810">
    <property type="component" value="Chromosome 4"/>
</dbReference>
<dbReference type="ExpressionAtlas" id="A0A0Q3EJU1">
    <property type="expression patterns" value="baseline and differential"/>
</dbReference>
<dbReference type="OrthoDB" id="679732at2759"/>
<evidence type="ECO:0000313" key="4">
    <source>
        <dbReference type="EnsemblPlants" id="KQJ87950"/>
    </source>
</evidence>
<evidence type="ECO:0000313" key="5">
    <source>
        <dbReference type="Proteomes" id="UP000008810"/>
    </source>
</evidence>
<evidence type="ECO:0000313" key="3">
    <source>
        <dbReference type="EMBL" id="KQJ87950.1"/>
    </source>
</evidence>
<dbReference type="InterPro" id="IPR006865">
    <property type="entry name" value="DUF629"/>
</dbReference>
<protein>
    <recommendedName>
        <fullName evidence="2">DUF629 domain-containing protein</fullName>
    </recommendedName>
</protein>
<dbReference type="PANTHER" id="PTHR34465:SF3">
    <property type="entry name" value="OS09G0547900 PROTEIN"/>
    <property type="match status" value="1"/>
</dbReference>
<evidence type="ECO:0000256" key="1">
    <source>
        <dbReference type="SAM" id="Phobius"/>
    </source>
</evidence>
<dbReference type="Pfam" id="PF04780">
    <property type="entry name" value="DUF629"/>
    <property type="match status" value="1"/>
</dbReference>
<gene>
    <name evidence="4" type="primary">LOC104581305</name>
    <name evidence="3" type="ORF">BRADI_4g14556v3</name>
</gene>
<dbReference type="Gramene" id="KQJ87950">
    <property type="protein sequence ID" value="KQJ87950"/>
    <property type="gene ID" value="BRADI_4g14556v3"/>
</dbReference>
<dbReference type="EnsemblPlants" id="KQJ87950">
    <property type="protein sequence ID" value="KQJ87950"/>
    <property type="gene ID" value="BRADI_4g14556v3"/>
</dbReference>
<reference evidence="3" key="2">
    <citation type="submission" date="2017-06" db="EMBL/GenBank/DDBJ databases">
        <title>WGS assembly of Brachypodium distachyon.</title>
        <authorList>
            <consortium name="The International Brachypodium Initiative"/>
            <person name="Lucas S."/>
            <person name="Harmon-Smith M."/>
            <person name="Lail K."/>
            <person name="Tice H."/>
            <person name="Grimwood J."/>
            <person name="Bruce D."/>
            <person name="Barry K."/>
            <person name="Shu S."/>
            <person name="Lindquist E."/>
            <person name="Wang M."/>
            <person name="Pitluck S."/>
            <person name="Vogel J.P."/>
            <person name="Garvin D.F."/>
            <person name="Mockler T.C."/>
            <person name="Schmutz J."/>
            <person name="Rokhsar D."/>
            <person name="Bevan M.W."/>
        </authorList>
    </citation>
    <scope>NUCLEOTIDE SEQUENCE</scope>
    <source>
        <strain evidence="3">Bd21</strain>
    </source>
</reference>
<keyword evidence="5" id="KW-1185">Reference proteome</keyword>
<accession>A0A0Q3EJU1</accession>
<keyword evidence="1" id="KW-1133">Transmembrane helix</keyword>
<dbReference type="AlphaFoldDB" id="A0A0Q3EJU1"/>
<dbReference type="EMBL" id="CM000883">
    <property type="protein sequence ID" value="KQJ87950.1"/>
    <property type="molecule type" value="Genomic_DNA"/>
</dbReference>
<organism evidence="3">
    <name type="scientific">Brachypodium distachyon</name>
    <name type="common">Purple false brome</name>
    <name type="synonym">Trachynia distachya</name>
    <dbReference type="NCBI Taxonomy" id="15368"/>
    <lineage>
        <taxon>Eukaryota</taxon>
        <taxon>Viridiplantae</taxon>
        <taxon>Streptophyta</taxon>
        <taxon>Embryophyta</taxon>
        <taxon>Tracheophyta</taxon>
        <taxon>Spermatophyta</taxon>
        <taxon>Magnoliopsida</taxon>
        <taxon>Liliopsida</taxon>
        <taxon>Poales</taxon>
        <taxon>Poaceae</taxon>
        <taxon>BOP clade</taxon>
        <taxon>Pooideae</taxon>
        <taxon>Stipodae</taxon>
        <taxon>Brachypodieae</taxon>
        <taxon>Brachypodium</taxon>
    </lineage>
</organism>
<proteinExistence type="predicted"/>
<sequence length="405" mass="46484">MKLASQKAKDLATSRPNSCRAQLFCAHVKLQFALGHVKATGRRSILVRIRDDMNEAAKRFDGSLVLAMFHAKLCFVLGFYEAAHLECLRAFGLKQPVDPKLEDVPPGSVNGGVYDDRLSSIYQDLSRLKHRLLLVAKAHWCLMTSEKQDGFLSVGLDELHKYYDEVYEDGHWATRTISDVLTSVKKTGSWRFWISPYCIGKSFRMQHSLLEHMYSKHPAEKVLRSVLDPKLSDDTDTSMDDNSLDEISVCKDSEDHYLFQFNKTDNIFERLFCSTPSRTDAKSFAEIQEDKCKEGKEILQKLKQILKNLPTNKLSAEYDKARPEIQCLLRDFFTTSALDYRIVVLTLVKSFLLTKLMKSSSGGDATSKSIDNDDINSIFPEVAVVRYVHKLFLSFFWIYLVWFFY</sequence>
<feature type="domain" description="DUF629" evidence="2">
    <location>
        <begin position="137"/>
        <end position="250"/>
    </location>
</feature>